<comment type="caution">
    <text evidence="9">The sequence shown here is derived from an EMBL/GenBank/DDBJ whole genome shotgun (WGS) entry which is preliminary data.</text>
</comment>
<dbReference type="GO" id="GO:0043565">
    <property type="term" value="F:sequence-specific DNA binding"/>
    <property type="evidence" value="ECO:0007669"/>
    <property type="project" value="InterPro"/>
</dbReference>
<dbReference type="InterPro" id="IPR027417">
    <property type="entry name" value="P-loop_NTPase"/>
</dbReference>
<keyword evidence="6" id="KW-0597">Phosphoprotein</keyword>
<dbReference type="SUPFAM" id="SSF52172">
    <property type="entry name" value="CheY-like"/>
    <property type="match status" value="1"/>
</dbReference>
<dbReference type="InterPro" id="IPR058031">
    <property type="entry name" value="AAA_lid_NorR"/>
</dbReference>
<dbReference type="SUPFAM" id="SSF52540">
    <property type="entry name" value="P-loop containing nucleoside triphosphate hydrolases"/>
    <property type="match status" value="1"/>
</dbReference>
<keyword evidence="1" id="KW-0547">Nucleotide-binding</keyword>
<dbReference type="Gene3D" id="3.40.50.2300">
    <property type="match status" value="1"/>
</dbReference>
<evidence type="ECO:0000256" key="4">
    <source>
        <dbReference type="ARBA" id="ARBA00023125"/>
    </source>
</evidence>
<dbReference type="InterPro" id="IPR025662">
    <property type="entry name" value="Sigma_54_int_dom_ATP-bd_1"/>
</dbReference>
<proteinExistence type="predicted"/>
<evidence type="ECO:0000313" key="9">
    <source>
        <dbReference type="EMBL" id="MBD1399847.1"/>
    </source>
</evidence>
<dbReference type="InterPro" id="IPR002197">
    <property type="entry name" value="HTH_Fis"/>
</dbReference>
<dbReference type="AlphaFoldDB" id="A0A8J6QM65"/>
<dbReference type="PRINTS" id="PR01590">
    <property type="entry name" value="HTHFIS"/>
</dbReference>
<dbReference type="GO" id="GO:0005524">
    <property type="term" value="F:ATP binding"/>
    <property type="evidence" value="ECO:0007669"/>
    <property type="project" value="UniProtKB-KW"/>
</dbReference>
<evidence type="ECO:0000313" key="10">
    <source>
        <dbReference type="Proteomes" id="UP000632828"/>
    </source>
</evidence>
<dbReference type="PROSITE" id="PS50110">
    <property type="entry name" value="RESPONSE_REGULATORY"/>
    <property type="match status" value="1"/>
</dbReference>
<dbReference type="Proteomes" id="UP000632828">
    <property type="component" value="Unassembled WGS sequence"/>
</dbReference>
<dbReference type="CDD" id="cd00009">
    <property type="entry name" value="AAA"/>
    <property type="match status" value="1"/>
</dbReference>
<keyword evidence="2" id="KW-0067">ATP-binding</keyword>
<accession>A0A8J6QM65</accession>
<dbReference type="GO" id="GO:0000160">
    <property type="term" value="P:phosphorelay signal transduction system"/>
    <property type="evidence" value="ECO:0007669"/>
    <property type="project" value="InterPro"/>
</dbReference>
<dbReference type="Gene3D" id="1.10.8.60">
    <property type="match status" value="1"/>
</dbReference>
<dbReference type="FunFam" id="3.40.50.300:FF:000006">
    <property type="entry name" value="DNA-binding transcriptional regulator NtrC"/>
    <property type="match status" value="1"/>
</dbReference>
<evidence type="ECO:0000256" key="5">
    <source>
        <dbReference type="ARBA" id="ARBA00023163"/>
    </source>
</evidence>
<evidence type="ECO:0000256" key="6">
    <source>
        <dbReference type="PROSITE-ProRule" id="PRU00169"/>
    </source>
</evidence>
<evidence type="ECO:0000259" key="7">
    <source>
        <dbReference type="PROSITE" id="PS50045"/>
    </source>
</evidence>
<dbReference type="PROSITE" id="PS50045">
    <property type="entry name" value="SIGMA54_INTERACT_4"/>
    <property type="match status" value="1"/>
</dbReference>
<dbReference type="InterPro" id="IPR025943">
    <property type="entry name" value="Sigma_54_int_dom_ATP-bd_2"/>
</dbReference>
<name>A0A8J6QM65_9BACT</name>
<dbReference type="EMBL" id="JACWUN010000003">
    <property type="protein sequence ID" value="MBD1399847.1"/>
    <property type="molecule type" value="Genomic_DNA"/>
</dbReference>
<dbReference type="InterPro" id="IPR001789">
    <property type="entry name" value="Sig_transdc_resp-reg_receiver"/>
</dbReference>
<organism evidence="9 10">
    <name type="scientific">Pelovirga terrestris</name>
    <dbReference type="NCBI Taxonomy" id="2771352"/>
    <lineage>
        <taxon>Bacteria</taxon>
        <taxon>Pseudomonadati</taxon>
        <taxon>Thermodesulfobacteriota</taxon>
        <taxon>Desulfuromonadia</taxon>
        <taxon>Geobacterales</taxon>
        <taxon>Geobacteraceae</taxon>
        <taxon>Pelovirga</taxon>
    </lineage>
</organism>
<evidence type="ECO:0000256" key="3">
    <source>
        <dbReference type="ARBA" id="ARBA00023015"/>
    </source>
</evidence>
<dbReference type="RefSeq" id="WP_191154112.1">
    <property type="nucleotide sequence ID" value="NZ_JACWUN010000003.1"/>
</dbReference>
<gene>
    <name evidence="9" type="ORF">ICT70_04105</name>
</gene>
<feature type="modified residue" description="4-aspartylphosphate" evidence="6">
    <location>
        <position position="56"/>
    </location>
</feature>
<dbReference type="SMART" id="SM00382">
    <property type="entry name" value="AAA"/>
    <property type="match status" value="1"/>
</dbReference>
<evidence type="ECO:0000259" key="8">
    <source>
        <dbReference type="PROSITE" id="PS50110"/>
    </source>
</evidence>
<dbReference type="InterPro" id="IPR009057">
    <property type="entry name" value="Homeodomain-like_sf"/>
</dbReference>
<dbReference type="InterPro" id="IPR011006">
    <property type="entry name" value="CheY-like_superfamily"/>
</dbReference>
<sequence>MAGVRGRVLFVDDDASTRKAMTRGLRQDGFEVTTAASAEEALTLTLGAPLDVLVTDVLMGGMSGIGLLRKVRQIRPGLPVVVITGYGSVNVAVEAMREGAADYFAKPVSFDHLARTLDRVIGNCRRHGEIVSPVPPAESPLIGQSDPIRKVLQRVAVVAGTDATVLVRGESGTGKELVSRQLHRASRRRTGPLVIVNCAAITESLAESELFGHEKGAFTGAVRPRAGKIEQANGGTLFLDEIGDLSPIIQTKILRVLQDQIVERVGGSTSLKVDVRLVAATNRDLERMIQEGGFREDLYYRLKVVTIDIPPLRDRIDDISPLVNHFLEELAHRYELPAAPALGRGVMDALRAHPWPGNVRELRNLIEELVITGAGERILLVDLPHHVRGPSVPSSDEPLLDGTHGLDEIERAAIQRTLTRTGGNKTETARILGIGLKTLYRKLGAE</sequence>
<evidence type="ECO:0000256" key="1">
    <source>
        <dbReference type="ARBA" id="ARBA00022741"/>
    </source>
</evidence>
<dbReference type="PROSITE" id="PS00676">
    <property type="entry name" value="SIGMA54_INTERACT_2"/>
    <property type="match status" value="1"/>
</dbReference>
<dbReference type="Gene3D" id="1.10.10.60">
    <property type="entry name" value="Homeodomain-like"/>
    <property type="match status" value="1"/>
</dbReference>
<dbReference type="SUPFAM" id="SSF46689">
    <property type="entry name" value="Homeodomain-like"/>
    <property type="match status" value="1"/>
</dbReference>
<keyword evidence="10" id="KW-1185">Reference proteome</keyword>
<dbReference type="Pfam" id="PF02954">
    <property type="entry name" value="HTH_8"/>
    <property type="match status" value="1"/>
</dbReference>
<keyword evidence="4" id="KW-0238">DNA-binding</keyword>
<keyword evidence="3" id="KW-0805">Transcription regulation</keyword>
<reference evidence="9" key="1">
    <citation type="submission" date="2020-09" db="EMBL/GenBank/DDBJ databases">
        <title>Pelobacter alkaliphilus sp. nov., a novel anaerobic arsenate-reducing bacterium from terrestrial mud volcano.</title>
        <authorList>
            <person name="Khomyakova M.A."/>
            <person name="Merkel A.Y."/>
            <person name="Slobodkin A.I."/>
        </authorList>
    </citation>
    <scope>NUCLEOTIDE SEQUENCE</scope>
    <source>
        <strain evidence="9">M08fum</strain>
    </source>
</reference>
<dbReference type="PROSITE" id="PS00675">
    <property type="entry name" value="SIGMA54_INTERACT_1"/>
    <property type="match status" value="1"/>
</dbReference>
<dbReference type="SMART" id="SM00448">
    <property type="entry name" value="REC"/>
    <property type="match status" value="1"/>
</dbReference>
<dbReference type="Gene3D" id="3.40.50.300">
    <property type="entry name" value="P-loop containing nucleotide triphosphate hydrolases"/>
    <property type="match status" value="1"/>
</dbReference>
<keyword evidence="5" id="KW-0804">Transcription</keyword>
<dbReference type="PROSITE" id="PS00688">
    <property type="entry name" value="SIGMA54_INTERACT_3"/>
    <property type="match status" value="1"/>
</dbReference>
<dbReference type="Pfam" id="PF00072">
    <property type="entry name" value="Response_reg"/>
    <property type="match status" value="1"/>
</dbReference>
<dbReference type="GO" id="GO:0006355">
    <property type="term" value="P:regulation of DNA-templated transcription"/>
    <property type="evidence" value="ECO:0007669"/>
    <property type="project" value="InterPro"/>
</dbReference>
<dbReference type="PANTHER" id="PTHR32071">
    <property type="entry name" value="TRANSCRIPTIONAL REGULATORY PROTEIN"/>
    <property type="match status" value="1"/>
</dbReference>
<protein>
    <submittedName>
        <fullName evidence="9">Sigma-54-dependent Fis family transcriptional regulator</fullName>
    </submittedName>
</protein>
<dbReference type="InterPro" id="IPR003593">
    <property type="entry name" value="AAA+_ATPase"/>
</dbReference>
<dbReference type="InterPro" id="IPR025944">
    <property type="entry name" value="Sigma_54_int_dom_CS"/>
</dbReference>
<dbReference type="InterPro" id="IPR002078">
    <property type="entry name" value="Sigma_54_int"/>
</dbReference>
<feature type="domain" description="Response regulatory" evidence="8">
    <location>
        <begin position="7"/>
        <end position="121"/>
    </location>
</feature>
<evidence type="ECO:0000256" key="2">
    <source>
        <dbReference type="ARBA" id="ARBA00022840"/>
    </source>
</evidence>
<dbReference type="Pfam" id="PF25601">
    <property type="entry name" value="AAA_lid_14"/>
    <property type="match status" value="1"/>
</dbReference>
<dbReference type="Pfam" id="PF00158">
    <property type="entry name" value="Sigma54_activat"/>
    <property type="match status" value="1"/>
</dbReference>
<feature type="domain" description="Sigma-54 factor interaction" evidence="7">
    <location>
        <begin position="141"/>
        <end position="371"/>
    </location>
</feature>